<sequence length="178" mass="18994">MPGPEIPRNTYIAIPANPSQSRPAQSQPPPTSRAGMPRRCGGGSSGGGSGNDGRSPRRTDRGRGEGGCALFLQRNERREAVGGRRLRSSPVPGAVPGHEGQSRGKSRARESVMKRGAKRQSRGSGVAAWSSRTRLSTYPSHPIPSREVGLVSTVTRLNQSVFQIVASFETSTADYKKE</sequence>
<feature type="region of interest" description="Disordered" evidence="1">
    <location>
        <begin position="1"/>
        <end position="130"/>
    </location>
</feature>
<dbReference type="EMBL" id="MU001677">
    <property type="protein sequence ID" value="KAF2458512.1"/>
    <property type="molecule type" value="Genomic_DNA"/>
</dbReference>
<gene>
    <name evidence="2" type="ORF">BDY21DRAFT_205011</name>
</gene>
<feature type="compositionally biased region" description="Gly residues" evidence="1">
    <location>
        <begin position="40"/>
        <end position="51"/>
    </location>
</feature>
<organism evidence="2 3">
    <name type="scientific">Lineolata rhizophorae</name>
    <dbReference type="NCBI Taxonomy" id="578093"/>
    <lineage>
        <taxon>Eukaryota</taxon>
        <taxon>Fungi</taxon>
        <taxon>Dikarya</taxon>
        <taxon>Ascomycota</taxon>
        <taxon>Pezizomycotina</taxon>
        <taxon>Dothideomycetes</taxon>
        <taxon>Dothideomycetes incertae sedis</taxon>
        <taxon>Lineolatales</taxon>
        <taxon>Lineolataceae</taxon>
        <taxon>Lineolata</taxon>
    </lineage>
</organism>
<dbReference type="Proteomes" id="UP000799766">
    <property type="component" value="Unassembled WGS sequence"/>
</dbReference>
<evidence type="ECO:0000313" key="2">
    <source>
        <dbReference type="EMBL" id="KAF2458512.1"/>
    </source>
</evidence>
<feature type="compositionally biased region" description="Low complexity" evidence="1">
    <location>
        <begin position="15"/>
        <end position="25"/>
    </location>
</feature>
<dbReference type="AlphaFoldDB" id="A0A6A6P420"/>
<feature type="compositionally biased region" description="Basic and acidic residues" evidence="1">
    <location>
        <begin position="54"/>
        <end position="64"/>
    </location>
</feature>
<protein>
    <submittedName>
        <fullName evidence="2">Uncharacterized protein</fullName>
    </submittedName>
</protein>
<evidence type="ECO:0000256" key="1">
    <source>
        <dbReference type="SAM" id="MobiDB-lite"/>
    </source>
</evidence>
<reference evidence="2" key="1">
    <citation type="journal article" date="2020" name="Stud. Mycol.">
        <title>101 Dothideomycetes genomes: a test case for predicting lifestyles and emergence of pathogens.</title>
        <authorList>
            <person name="Haridas S."/>
            <person name="Albert R."/>
            <person name="Binder M."/>
            <person name="Bloem J."/>
            <person name="Labutti K."/>
            <person name="Salamov A."/>
            <person name="Andreopoulos B."/>
            <person name="Baker S."/>
            <person name="Barry K."/>
            <person name="Bills G."/>
            <person name="Bluhm B."/>
            <person name="Cannon C."/>
            <person name="Castanera R."/>
            <person name="Culley D."/>
            <person name="Daum C."/>
            <person name="Ezra D."/>
            <person name="Gonzalez J."/>
            <person name="Henrissat B."/>
            <person name="Kuo A."/>
            <person name="Liang C."/>
            <person name="Lipzen A."/>
            <person name="Lutzoni F."/>
            <person name="Magnuson J."/>
            <person name="Mondo S."/>
            <person name="Nolan M."/>
            <person name="Ohm R."/>
            <person name="Pangilinan J."/>
            <person name="Park H.-J."/>
            <person name="Ramirez L."/>
            <person name="Alfaro M."/>
            <person name="Sun H."/>
            <person name="Tritt A."/>
            <person name="Yoshinaga Y."/>
            <person name="Zwiers L.-H."/>
            <person name="Turgeon B."/>
            <person name="Goodwin S."/>
            <person name="Spatafora J."/>
            <person name="Crous P."/>
            <person name="Grigoriev I."/>
        </authorList>
    </citation>
    <scope>NUCLEOTIDE SEQUENCE</scope>
    <source>
        <strain evidence="2">ATCC 16933</strain>
    </source>
</reference>
<evidence type="ECO:0000313" key="3">
    <source>
        <dbReference type="Proteomes" id="UP000799766"/>
    </source>
</evidence>
<name>A0A6A6P420_9PEZI</name>
<accession>A0A6A6P420</accession>
<keyword evidence="3" id="KW-1185">Reference proteome</keyword>
<proteinExistence type="predicted"/>